<protein>
    <submittedName>
        <fullName evidence="2">Uncharacterized protein</fullName>
    </submittedName>
</protein>
<comment type="caution">
    <text evidence="2">The sequence shown here is derived from an EMBL/GenBank/DDBJ whole genome shotgun (WGS) entry which is preliminary data.</text>
</comment>
<feature type="chain" id="PRO_5042166921" evidence="1">
    <location>
        <begin position="21"/>
        <end position="335"/>
    </location>
</feature>
<feature type="signal peptide" evidence="1">
    <location>
        <begin position="1"/>
        <end position="20"/>
    </location>
</feature>
<reference evidence="2" key="1">
    <citation type="submission" date="2022-01" db="EMBL/GenBank/DDBJ databases">
        <title>Comparative genomics reveals a dynamic genome evolution in the ectomycorrhizal milk-cap (Lactarius) mushrooms.</title>
        <authorList>
            <consortium name="DOE Joint Genome Institute"/>
            <person name="Lebreton A."/>
            <person name="Tang N."/>
            <person name="Kuo A."/>
            <person name="LaButti K."/>
            <person name="Drula E."/>
            <person name="Barry K."/>
            <person name="Clum A."/>
            <person name="Lipzen A."/>
            <person name="Mousain D."/>
            <person name="Ng V."/>
            <person name="Wang R."/>
            <person name="Wang X."/>
            <person name="Dai Y."/>
            <person name="Henrissat B."/>
            <person name="Grigoriev I.V."/>
            <person name="Guerin-Laguette A."/>
            <person name="Yu F."/>
            <person name="Martin F.M."/>
        </authorList>
    </citation>
    <scope>NUCLEOTIDE SEQUENCE</scope>
    <source>
        <strain evidence="2">QP</strain>
    </source>
</reference>
<proteinExistence type="predicted"/>
<evidence type="ECO:0000313" key="2">
    <source>
        <dbReference type="EMBL" id="KAH8987311.1"/>
    </source>
</evidence>
<organism evidence="2 3">
    <name type="scientific">Lactarius akahatsu</name>
    <dbReference type="NCBI Taxonomy" id="416441"/>
    <lineage>
        <taxon>Eukaryota</taxon>
        <taxon>Fungi</taxon>
        <taxon>Dikarya</taxon>
        <taxon>Basidiomycota</taxon>
        <taxon>Agaricomycotina</taxon>
        <taxon>Agaricomycetes</taxon>
        <taxon>Russulales</taxon>
        <taxon>Russulaceae</taxon>
        <taxon>Lactarius</taxon>
    </lineage>
</organism>
<dbReference type="Proteomes" id="UP001201163">
    <property type="component" value="Unassembled WGS sequence"/>
</dbReference>
<dbReference type="EMBL" id="JAKELL010000048">
    <property type="protein sequence ID" value="KAH8987311.1"/>
    <property type="molecule type" value="Genomic_DNA"/>
</dbReference>
<evidence type="ECO:0000313" key="3">
    <source>
        <dbReference type="Proteomes" id="UP001201163"/>
    </source>
</evidence>
<accession>A0AAD4LB57</accession>
<keyword evidence="3" id="KW-1185">Reference proteome</keyword>
<gene>
    <name evidence="2" type="ORF">EDB92DRAFT_1817990</name>
</gene>
<dbReference type="AlphaFoldDB" id="A0AAD4LB57"/>
<keyword evidence="1" id="KW-0732">Signal</keyword>
<evidence type="ECO:0000256" key="1">
    <source>
        <dbReference type="SAM" id="SignalP"/>
    </source>
</evidence>
<name>A0AAD4LB57_9AGAM</name>
<sequence>MGPVPSHLLILLFQIGSSWMGIRNLKRQARRATCRSIAACLVTYSISSAGPATSDKWNILVEARAGTRGRKLHASPEDSASFLLFWSAFSILAFLSDTLGPRAPPTSRRVHAVGAKLLHKLFPIHGRSCIQILPNRSRAFTRSYTQRYPHSISHLRSDYDNTYIVLFPTRGQGEMRLSRMRWDSSSHDHLAPLARARARELTLAPSLARALALVHDWHHHQHGTDTGTGTGAGIITGMGTGTVAPALAFNWQWHKMALALARDGTGTGTGIITGMGTGTVAPALAFNWQWHGMALALAPLAPLALAATARGTFAQNGYRPVLPRVGVLVVGRPLH</sequence>